<organism evidence="2 3">
    <name type="scientific">Myriangium duriaei CBS 260.36</name>
    <dbReference type="NCBI Taxonomy" id="1168546"/>
    <lineage>
        <taxon>Eukaryota</taxon>
        <taxon>Fungi</taxon>
        <taxon>Dikarya</taxon>
        <taxon>Ascomycota</taxon>
        <taxon>Pezizomycotina</taxon>
        <taxon>Dothideomycetes</taxon>
        <taxon>Dothideomycetidae</taxon>
        <taxon>Myriangiales</taxon>
        <taxon>Myriangiaceae</taxon>
        <taxon>Myriangium</taxon>
    </lineage>
</organism>
<feature type="region of interest" description="Disordered" evidence="1">
    <location>
        <begin position="1"/>
        <end position="54"/>
    </location>
</feature>
<protein>
    <submittedName>
        <fullName evidence="2">Uncharacterized protein</fullName>
    </submittedName>
</protein>
<dbReference type="AlphaFoldDB" id="A0A9P4IYL4"/>
<reference evidence="2" key="1">
    <citation type="journal article" date="2020" name="Stud. Mycol.">
        <title>101 Dothideomycetes genomes: a test case for predicting lifestyles and emergence of pathogens.</title>
        <authorList>
            <person name="Haridas S."/>
            <person name="Albert R."/>
            <person name="Binder M."/>
            <person name="Bloem J."/>
            <person name="Labutti K."/>
            <person name="Salamov A."/>
            <person name="Andreopoulos B."/>
            <person name="Baker S."/>
            <person name="Barry K."/>
            <person name="Bills G."/>
            <person name="Bluhm B."/>
            <person name="Cannon C."/>
            <person name="Castanera R."/>
            <person name="Culley D."/>
            <person name="Daum C."/>
            <person name="Ezra D."/>
            <person name="Gonzalez J."/>
            <person name="Henrissat B."/>
            <person name="Kuo A."/>
            <person name="Liang C."/>
            <person name="Lipzen A."/>
            <person name="Lutzoni F."/>
            <person name="Magnuson J."/>
            <person name="Mondo S."/>
            <person name="Nolan M."/>
            <person name="Ohm R."/>
            <person name="Pangilinan J."/>
            <person name="Park H.-J."/>
            <person name="Ramirez L."/>
            <person name="Alfaro M."/>
            <person name="Sun H."/>
            <person name="Tritt A."/>
            <person name="Yoshinaga Y."/>
            <person name="Zwiers L.-H."/>
            <person name="Turgeon B."/>
            <person name="Goodwin S."/>
            <person name="Spatafora J."/>
            <person name="Crous P."/>
            <person name="Grigoriev I."/>
        </authorList>
    </citation>
    <scope>NUCLEOTIDE SEQUENCE</scope>
    <source>
        <strain evidence="2">CBS 260.36</strain>
    </source>
</reference>
<evidence type="ECO:0000313" key="3">
    <source>
        <dbReference type="Proteomes" id="UP000799439"/>
    </source>
</evidence>
<comment type="caution">
    <text evidence="2">The sequence shown here is derived from an EMBL/GenBank/DDBJ whole genome shotgun (WGS) entry which is preliminary data.</text>
</comment>
<dbReference type="EMBL" id="ML996087">
    <property type="protein sequence ID" value="KAF2151966.1"/>
    <property type="molecule type" value="Genomic_DNA"/>
</dbReference>
<evidence type="ECO:0000256" key="1">
    <source>
        <dbReference type="SAM" id="MobiDB-lite"/>
    </source>
</evidence>
<proteinExistence type="predicted"/>
<feature type="compositionally biased region" description="Basic and acidic residues" evidence="1">
    <location>
        <begin position="29"/>
        <end position="50"/>
    </location>
</feature>
<dbReference type="Proteomes" id="UP000799439">
    <property type="component" value="Unassembled WGS sequence"/>
</dbReference>
<sequence length="155" mass="17700">MQQTQSQTRRCPRYGCQEEELTDPGGRGKSRERIATADARRPVEGEDQMRGGESLQLLDRQVGRVLMERGRESGFVQDHSDERSDPQVCGYGTRCGSFLWLAGVASQSRVLLVWLGSRASRHWLQSVYRRAESVHRACPQTFRKRRPYSTTVKTV</sequence>
<name>A0A9P4IYL4_9PEZI</name>
<evidence type="ECO:0000313" key="2">
    <source>
        <dbReference type="EMBL" id="KAF2151966.1"/>
    </source>
</evidence>
<keyword evidence="3" id="KW-1185">Reference proteome</keyword>
<accession>A0A9P4IYL4</accession>
<gene>
    <name evidence="2" type="ORF">K461DRAFT_159609</name>
</gene>